<proteinExistence type="predicted"/>
<dbReference type="InterPro" id="IPR017946">
    <property type="entry name" value="PLC-like_Pdiesterase_TIM-brl"/>
</dbReference>
<sequence length="221" mass="24108">MAAFEAAVSAGFGIELDVHLSADDRLVVMHDEDLRRTTGHPGRVGELESALVRGIALLGTDGTVPLLDDVLGAVAGRVPLLVEVKTGDAPPSRVGRAVARTLAGYRGPHAVQSFDPRLLIWLRRNVPELLRGQIAEAFRRGPLPLGRRLALRAMVLNGRARPHFIAYDVDAVPSLAVSVWRRLLRVPLLVWTVQTAAQLERARKVRANVIFEDIDPGRPGR</sequence>
<dbReference type="Pfam" id="PF03009">
    <property type="entry name" value="GDPD"/>
    <property type="match status" value="1"/>
</dbReference>
<protein>
    <submittedName>
        <fullName evidence="2">Glycerophosphodiester phosphodiesterase</fullName>
    </submittedName>
</protein>
<gene>
    <name evidence="2" type="ORF">KDL28_39135</name>
</gene>
<dbReference type="EMBL" id="JAGSOV010000106">
    <property type="protein sequence ID" value="MCO1661078.1"/>
    <property type="molecule type" value="Genomic_DNA"/>
</dbReference>
<accession>A0ABT1ADJ1</accession>
<evidence type="ECO:0000313" key="2">
    <source>
        <dbReference type="EMBL" id="MCO1661078.1"/>
    </source>
</evidence>
<evidence type="ECO:0000313" key="3">
    <source>
        <dbReference type="Proteomes" id="UP001165283"/>
    </source>
</evidence>
<dbReference type="InterPro" id="IPR030395">
    <property type="entry name" value="GP_PDE_dom"/>
</dbReference>
<evidence type="ECO:0000259" key="1">
    <source>
        <dbReference type="PROSITE" id="PS51704"/>
    </source>
</evidence>
<comment type="caution">
    <text evidence="2">The sequence shown here is derived from an EMBL/GenBank/DDBJ whole genome shotgun (WGS) entry which is preliminary data.</text>
</comment>
<dbReference type="PANTHER" id="PTHR46211:SF1">
    <property type="entry name" value="GLYCEROPHOSPHODIESTER PHOSPHODIESTERASE, CYTOPLASMIC"/>
    <property type="match status" value="1"/>
</dbReference>
<dbReference type="SUPFAM" id="SSF51695">
    <property type="entry name" value="PLC-like phosphodiesterases"/>
    <property type="match status" value="1"/>
</dbReference>
<reference evidence="2" key="1">
    <citation type="submission" date="2021-04" db="EMBL/GenBank/DDBJ databases">
        <title>Pseudonocardia sp. nov., isolated from sandy soil of mangrove forest.</title>
        <authorList>
            <person name="Zan Z."/>
            <person name="Huang R."/>
            <person name="Liu W."/>
        </authorList>
    </citation>
    <scope>NUCLEOTIDE SEQUENCE</scope>
    <source>
        <strain evidence="2">S2-4</strain>
    </source>
</reference>
<name>A0ABT1ADJ1_9PSEU</name>
<dbReference type="Gene3D" id="3.20.20.190">
    <property type="entry name" value="Phosphatidylinositol (PI) phosphodiesterase"/>
    <property type="match status" value="1"/>
</dbReference>
<dbReference type="Proteomes" id="UP001165283">
    <property type="component" value="Unassembled WGS sequence"/>
</dbReference>
<feature type="domain" description="GP-PDE" evidence="1">
    <location>
        <begin position="1"/>
        <end position="221"/>
    </location>
</feature>
<keyword evidence="3" id="KW-1185">Reference proteome</keyword>
<dbReference type="PANTHER" id="PTHR46211">
    <property type="entry name" value="GLYCEROPHOSPHORYL DIESTER PHOSPHODIESTERASE"/>
    <property type="match status" value="1"/>
</dbReference>
<dbReference type="PROSITE" id="PS51704">
    <property type="entry name" value="GP_PDE"/>
    <property type="match status" value="1"/>
</dbReference>
<organism evidence="2 3">
    <name type="scientific">Pseudonocardia humida</name>
    <dbReference type="NCBI Taxonomy" id="2800819"/>
    <lineage>
        <taxon>Bacteria</taxon>
        <taxon>Bacillati</taxon>
        <taxon>Actinomycetota</taxon>
        <taxon>Actinomycetes</taxon>
        <taxon>Pseudonocardiales</taxon>
        <taxon>Pseudonocardiaceae</taxon>
        <taxon>Pseudonocardia</taxon>
    </lineage>
</organism>